<proteinExistence type="inferred from homology"/>
<evidence type="ECO:0000313" key="8">
    <source>
        <dbReference type="Proteomes" id="UP000198561"/>
    </source>
</evidence>
<evidence type="ECO:0000256" key="2">
    <source>
        <dbReference type="ARBA" id="ARBA00009477"/>
    </source>
</evidence>
<dbReference type="GO" id="GO:0005886">
    <property type="term" value="C:plasma membrane"/>
    <property type="evidence" value="ECO:0007669"/>
    <property type="project" value="TreeGrafter"/>
</dbReference>
<reference evidence="7 8" key="1">
    <citation type="submission" date="2016-10" db="EMBL/GenBank/DDBJ databases">
        <authorList>
            <person name="de Groot N.N."/>
        </authorList>
    </citation>
    <scope>NUCLEOTIDE SEQUENCE [LARGE SCALE GENOMIC DNA]</scope>
    <source>
        <strain evidence="7 8">DSM 23031</strain>
    </source>
</reference>
<feature type="domain" description="Multidrug resistance protein MdtA-like barrel-sandwich hybrid" evidence="4">
    <location>
        <begin position="103"/>
        <end position="242"/>
    </location>
</feature>
<comment type="similarity">
    <text evidence="2">Belongs to the membrane fusion protein (MFP) (TC 8.A.1) family.</text>
</comment>
<dbReference type="AlphaFoldDB" id="A0A1H6H172"/>
<evidence type="ECO:0000259" key="3">
    <source>
        <dbReference type="Pfam" id="PF25876"/>
    </source>
</evidence>
<dbReference type="NCBIfam" id="TIGR01730">
    <property type="entry name" value="RND_mfp"/>
    <property type="match status" value="1"/>
</dbReference>
<organism evidence="7 8">
    <name type="scientific">Chryseobacterium culicis</name>
    <dbReference type="NCBI Taxonomy" id="680127"/>
    <lineage>
        <taxon>Bacteria</taxon>
        <taxon>Pseudomonadati</taxon>
        <taxon>Bacteroidota</taxon>
        <taxon>Flavobacteriia</taxon>
        <taxon>Flavobacteriales</taxon>
        <taxon>Weeksellaceae</taxon>
        <taxon>Chryseobacterium group</taxon>
        <taxon>Chryseobacterium</taxon>
    </lineage>
</organism>
<dbReference type="PANTHER" id="PTHR30158">
    <property type="entry name" value="ACRA/E-RELATED COMPONENT OF DRUG EFFLUX TRANSPORTER"/>
    <property type="match status" value="1"/>
</dbReference>
<dbReference type="InterPro" id="IPR058627">
    <property type="entry name" value="MdtA-like_C"/>
</dbReference>
<dbReference type="Gene3D" id="1.10.287.470">
    <property type="entry name" value="Helix hairpin bin"/>
    <property type="match status" value="1"/>
</dbReference>
<gene>
    <name evidence="7" type="ORF">SAMN05421593_0560</name>
</gene>
<dbReference type="STRING" id="680127.SAMN05421593_0560"/>
<dbReference type="InterPro" id="IPR058626">
    <property type="entry name" value="MdtA-like_b-barrel"/>
</dbReference>
<sequence>MDIKNSVIFFELIINTVRKKYSIYQNNITTSNNFIKKIKPTMKLPGKTRFIVLIASIILLQSCTKAAEGTNAAPPAPELPVYTVITSPATTYQEFPTALEGKNNVEIRSQVDGYLDRIYVEEGAYVRAGQPLFKIDSRSYGEQMNMAQANLQVANANIQKARVEVDRLQPLVAAKVVSDVQLKTAKANYEAAVAAASQARASVGNARINVGFTTITAPISGYIGRIPYKKGSLISRTDVNPLTLLSDISEIYAYFSLSELDFIAFQNKYPGATLEEKLKNMPMVDLVIADNSTYPEKGRLSIVDGQFDKTTGAISVRAVFPNANGTLRTGNTGRVRMPQLISNAVVIPQESTFEIQDKTYVYVMDKDKKVMGRPIKISGKTDSYYFISEGLAPGEKIVYTGIGNLKDGASIRPKNISSDSLLKAKPL</sequence>
<evidence type="ECO:0000313" key="7">
    <source>
        <dbReference type="EMBL" id="SEH27980.1"/>
    </source>
</evidence>
<dbReference type="Pfam" id="PF25917">
    <property type="entry name" value="BSH_RND"/>
    <property type="match status" value="1"/>
</dbReference>
<dbReference type="SUPFAM" id="SSF111369">
    <property type="entry name" value="HlyD-like secretion proteins"/>
    <property type="match status" value="1"/>
</dbReference>
<dbReference type="Pfam" id="PF25967">
    <property type="entry name" value="RND-MFP_C"/>
    <property type="match status" value="1"/>
</dbReference>
<dbReference type="Pfam" id="PF25876">
    <property type="entry name" value="HH_MFP_RND"/>
    <property type="match status" value="1"/>
</dbReference>
<dbReference type="Proteomes" id="UP000198561">
    <property type="component" value="Unassembled WGS sequence"/>
</dbReference>
<evidence type="ECO:0000259" key="5">
    <source>
        <dbReference type="Pfam" id="PF25944"/>
    </source>
</evidence>
<dbReference type="GO" id="GO:0022857">
    <property type="term" value="F:transmembrane transporter activity"/>
    <property type="evidence" value="ECO:0007669"/>
    <property type="project" value="InterPro"/>
</dbReference>
<feature type="domain" description="Multidrug resistance protein MdtA-like C-terminal permuted SH3" evidence="6">
    <location>
        <begin position="343"/>
        <end position="403"/>
    </location>
</feature>
<dbReference type="GO" id="GO:0030313">
    <property type="term" value="C:cell envelope"/>
    <property type="evidence" value="ECO:0007669"/>
    <property type="project" value="UniProtKB-SubCell"/>
</dbReference>
<dbReference type="InterPro" id="IPR058624">
    <property type="entry name" value="MdtA-like_HH"/>
</dbReference>
<dbReference type="PANTHER" id="PTHR30158:SF23">
    <property type="entry name" value="MULTIDRUG RESISTANCE PROTEIN MEXA"/>
    <property type="match status" value="1"/>
</dbReference>
<dbReference type="Gene3D" id="2.40.50.100">
    <property type="match status" value="1"/>
</dbReference>
<dbReference type="InterPro" id="IPR058625">
    <property type="entry name" value="MdtA-like_BSH"/>
</dbReference>
<name>A0A1H6H172_CHRCI</name>
<dbReference type="InterPro" id="IPR006143">
    <property type="entry name" value="RND_pump_MFP"/>
</dbReference>
<protein>
    <submittedName>
        <fullName evidence="7">Membrane fusion protein, multidrug efflux system</fullName>
    </submittedName>
</protein>
<dbReference type="Gene3D" id="2.40.30.170">
    <property type="match status" value="1"/>
</dbReference>
<dbReference type="Gene3D" id="2.40.420.20">
    <property type="match status" value="1"/>
</dbReference>
<feature type="domain" description="Multidrug resistance protein MdtA-like alpha-helical hairpin" evidence="3">
    <location>
        <begin position="144"/>
        <end position="213"/>
    </location>
</feature>
<comment type="subcellular location">
    <subcellularLocation>
        <location evidence="1">Cell envelope</location>
    </subcellularLocation>
</comment>
<evidence type="ECO:0000259" key="6">
    <source>
        <dbReference type="Pfam" id="PF25967"/>
    </source>
</evidence>
<evidence type="ECO:0000259" key="4">
    <source>
        <dbReference type="Pfam" id="PF25917"/>
    </source>
</evidence>
<evidence type="ECO:0000256" key="1">
    <source>
        <dbReference type="ARBA" id="ARBA00004196"/>
    </source>
</evidence>
<accession>A0A1H6H172</accession>
<feature type="domain" description="Multidrug resistance protein MdtA-like beta-barrel" evidence="5">
    <location>
        <begin position="251"/>
        <end position="337"/>
    </location>
</feature>
<dbReference type="GO" id="GO:0046677">
    <property type="term" value="P:response to antibiotic"/>
    <property type="evidence" value="ECO:0007669"/>
    <property type="project" value="TreeGrafter"/>
</dbReference>
<dbReference type="Pfam" id="PF25944">
    <property type="entry name" value="Beta-barrel_RND"/>
    <property type="match status" value="1"/>
</dbReference>
<dbReference type="EMBL" id="FNWQ01000001">
    <property type="protein sequence ID" value="SEH27980.1"/>
    <property type="molecule type" value="Genomic_DNA"/>
</dbReference>